<reference evidence="2" key="1">
    <citation type="submission" date="2021-06" db="EMBL/GenBank/DDBJ databases">
        <authorList>
            <person name="Arsene-Ploetze F."/>
        </authorList>
    </citation>
    <scope>NUCLEOTIDE SEQUENCE</scope>
    <source>
        <strain evidence="2">SBRY1</strain>
    </source>
</reference>
<dbReference type="AlphaFoldDB" id="A0A9W4H4F9"/>
<dbReference type="RefSeq" id="WP_205043816.1">
    <property type="nucleotide sequence ID" value="NZ_CAJVAX010000019.1"/>
</dbReference>
<keyword evidence="1" id="KW-0812">Transmembrane</keyword>
<evidence type="ECO:0000313" key="3">
    <source>
        <dbReference type="Proteomes" id="UP001153328"/>
    </source>
</evidence>
<proteinExistence type="predicted"/>
<gene>
    <name evidence="2" type="ORF">SBRY_50253</name>
</gene>
<comment type="caution">
    <text evidence="2">The sequence shown here is derived from an EMBL/GenBank/DDBJ whole genome shotgun (WGS) entry which is preliminary data.</text>
</comment>
<organism evidence="2 3">
    <name type="scientific">Actinacidiphila bryophytorum</name>
    <dbReference type="NCBI Taxonomy" id="1436133"/>
    <lineage>
        <taxon>Bacteria</taxon>
        <taxon>Bacillati</taxon>
        <taxon>Actinomycetota</taxon>
        <taxon>Actinomycetes</taxon>
        <taxon>Kitasatosporales</taxon>
        <taxon>Streptomycetaceae</taxon>
        <taxon>Actinacidiphila</taxon>
    </lineage>
</organism>
<dbReference type="Proteomes" id="UP001153328">
    <property type="component" value="Unassembled WGS sequence"/>
</dbReference>
<protein>
    <submittedName>
        <fullName evidence="2">Uncharacterized protein</fullName>
    </submittedName>
</protein>
<feature type="transmembrane region" description="Helical" evidence="1">
    <location>
        <begin position="44"/>
        <end position="65"/>
    </location>
</feature>
<dbReference type="EMBL" id="CAJVAX010000019">
    <property type="protein sequence ID" value="CAG7650037.1"/>
    <property type="molecule type" value="Genomic_DNA"/>
</dbReference>
<evidence type="ECO:0000256" key="1">
    <source>
        <dbReference type="SAM" id="Phobius"/>
    </source>
</evidence>
<keyword evidence="1" id="KW-1133">Transmembrane helix</keyword>
<keyword evidence="3" id="KW-1185">Reference proteome</keyword>
<keyword evidence="1" id="KW-0472">Membrane</keyword>
<accession>A0A9W4H4F9</accession>
<sequence>MPAFEDALSTALRQAAESAEPDRPLRLVSAAHAQGRRTRRRRTAAIVSVTAAVAVAAAVGGTVVATSGSNGHHIDTMVASPPAPPSGSAARAARMHQALTTLLTPGTLTGIRSQDSAPKDDAAQHLAPAAGIAAKFTNSRGTAVVSVFVTRKPAGSGPSTAGCPPVRGGASDDPCHLSLYKDGRLIVSQSVHPAPKDWLTSTYETPDYQVTVNQQWIRKPGTDSRTPTTDAPLTTQQLTSIAESDQWRHIATTMPAPPASAMLPFRLIPTTPWA</sequence>
<evidence type="ECO:0000313" key="2">
    <source>
        <dbReference type="EMBL" id="CAG7650037.1"/>
    </source>
</evidence>
<name>A0A9W4H4F9_9ACTN</name>